<comment type="caution">
    <text evidence="2">The sequence shown here is derived from an EMBL/GenBank/DDBJ whole genome shotgun (WGS) entry which is preliminary data.</text>
</comment>
<evidence type="ECO:0000313" key="2">
    <source>
        <dbReference type="EMBL" id="MCL1106157.1"/>
    </source>
</evidence>
<evidence type="ECO:0000313" key="3">
    <source>
        <dbReference type="Proteomes" id="UP001139408"/>
    </source>
</evidence>
<dbReference type="Pfam" id="PF00534">
    <property type="entry name" value="Glycos_transf_1"/>
    <property type="match status" value="1"/>
</dbReference>
<dbReference type="EMBL" id="JAKILJ010000028">
    <property type="protein sequence ID" value="MCL1106157.1"/>
    <property type="molecule type" value="Genomic_DNA"/>
</dbReference>
<keyword evidence="3" id="KW-1185">Reference proteome</keyword>
<dbReference type="Gene3D" id="3.40.50.2000">
    <property type="entry name" value="Glycogen Phosphorylase B"/>
    <property type="match status" value="2"/>
</dbReference>
<dbReference type="GO" id="GO:0016757">
    <property type="term" value="F:glycosyltransferase activity"/>
    <property type="evidence" value="ECO:0007669"/>
    <property type="project" value="InterPro"/>
</dbReference>
<sequence>MRIALFPDDYLPSSTLVHAKMFHDLALELKLCGHDPIIITPSHGPQKERLEIEFIDGIEVWRFRNPPMRGVGKLKRALSETLISFNAYLAIKKKIMDKPVDACINYSPTIFFGPLLLWFKKKHCTYNYLILRDMFPQWIIDEGLIKGGSLIAKYFQLFETLNYRSSDKIGLMSDANVKYFSKVQPRYSNTEVLRNWADIKPYSTSELVKGIRCEYQLEDKCIFFYGGNIGHAQDMNNLLRLVESMKCYQQAHFLFVGQGDEVELVKTMKTERGLDNLTFLSSVSQDEFKQLLTQVDVGLFSLAASHKAHNFPGKLLGYMVQSLPILGSVNPGNDLIDLINEKEAGIAFVNGEDDELLKSAVKLLNNETERRRLGSNAYKVLTNHFSVQSVAKQLIRHIALGKN</sequence>
<dbReference type="PANTHER" id="PTHR12526">
    <property type="entry name" value="GLYCOSYLTRANSFERASE"/>
    <property type="match status" value="1"/>
</dbReference>
<proteinExistence type="predicted"/>
<dbReference type="Proteomes" id="UP001139408">
    <property type="component" value="Unassembled WGS sequence"/>
</dbReference>
<dbReference type="InterPro" id="IPR001296">
    <property type="entry name" value="Glyco_trans_1"/>
</dbReference>
<dbReference type="RefSeq" id="WP_188925616.1">
    <property type="nucleotide sequence ID" value="NZ_BMQI01000028.1"/>
</dbReference>
<gene>
    <name evidence="2" type="ORF">L2749_12980</name>
</gene>
<name>A0A9X1Z9M1_9GAMM</name>
<dbReference type="PANTHER" id="PTHR12526:SF609">
    <property type="entry name" value="LIPOPOLYSACCHARIDE BIOSYNTHESIS PROTEIN"/>
    <property type="match status" value="1"/>
</dbReference>
<protein>
    <submittedName>
        <fullName evidence="2">Glycosyltransferase family 4 protein</fullName>
    </submittedName>
</protein>
<reference evidence="2" key="1">
    <citation type="submission" date="2022-01" db="EMBL/GenBank/DDBJ databases">
        <title>Whole genome-based taxonomy of the Shewanellaceae.</title>
        <authorList>
            <person name="Martin-Rodriguez A.J."/>
        </authorList>
    </citation>
    <scope>NUCLEOTIDE SEQUENCE</scope>
    <source>
        <strain evidence="2">DSM 23803</strain>
    </source>
</reference>
<dbReference type="AlphaFoldDB" id="A0A9X1Z9M1"/>
<feature type="domain" description="Glycosyl transferase family 1" evidence="1">
    <location>
        <begin position="218"/>
        <end position="379"/>
    </location>
</feature>
<dbReference type="CDD" id="cd03794">
    <property type="entry name" value="GT4_WbuB-like"/>
    <property type="match status" value="1"/>
</dbReference>
<dbReference type="GO" id="GO:1901135">
    <property type="term" value="P:carbohydrate derivative metabolic process"/>
    <property type="evidence" value="ECO:0007669"/>
    <property type="project" value="UniProtKB-ARBA"/>
</dbReference>
<dbReference type="SUPFAM" id="SSF53756">
    <property type="entry name" value="UDP-Glycosyltransferase/glycogen phosphorylase"/>
    <property type="match status" value="1"/>
</dbReference>
<organism evidence="2 3">
    <name type="scientific">Shewanella algicola</name>
    <dbReference type="NCBI Taxonomy" id="640633"/>
    <lineage>
        <taxon>Bacteria</taxon>
        <taxon>Pseudomonadati</taxon>
        <taxon>Pseudomonadota</taxon>
        <taxon>Gammaproteobacteria</taxon>
        <taxon>Alteromonadales</taxon>
        <taxon>Shewanellaceae</taxon>
        <taxon>Shewanella</taxon>
    </lineage>
</organism>
<evidence type="ECO:0000259" key="1">
    <source>
        <dbReference type="Pfam" id="PF00534"/>
    </source>
</evidence>
<accession>A0A9X1Z9M1</accession>